<evidence type="ECO:0000313" key="2">
    <source>
        <dbReference type="EMBL" id="KAF1816830.1"/>
    </source>
</evidence>
<reference evidence="4" key="2">
    <citation type="submission" date="2020-04" db="EMBL/GenBank/DDBJ databases">
        <authorList>
            <consortium name="NCBI Genome Project"/>
        </authorList>
    </citation>
    <scope>NUCLEOTIDE SEQUENCE</scope>
    <source>
        <strain evidence="4">CBS 781.70</strain>
    </source>
</reference>
<reference evidence="2 4" key="1">
    <citation type="submission" date="2020-01" db="EMBL/GenBank/DDBJ databases">
        <authorList>
            <consortium name="DOE Joint Genome Institute"/>
            <person name="Haridas S."/>
            <person name="Albert R."/>
            <person name="Binder M."/>
            <person name="Bloem J."/>
            <person name="Labutti K."/>
            <person name="Salamov A."/>
            <person name="Andreopoulos B."/>
            <person name="Baker S.E."/>
            <person name="Barry K."/>
            <person name="Bills G."/>
            <person name="Bluhm B.H."/>
            <person name="Cannon C."/>
            <person name="Castanera R."/>
            <person name="Culley D.E."/>
            <person name="Daum C."/>
            <person name="Ezra D."/>
            <person name="Gonzalez J.B."/>
            <person name="Henrissat B."/>
            <person name="Kuo A."/>
            <person name="Liang C."/>
            <person name="Lipzen A."/>
            <person name="Lutzoni F."/>
            <person name="Magnuson J."/>
            <person name="Mondo S."/>
            <person name="Nolan M."/>
            <person name="Ohm R."/>
            <person name="Pangilinan J."/>
            <person name="Park H.-J."/>
            <person name="Ramirez L."/>
            <person name="Alfaro M."/>
            <person name="Sun H."/>
            <person name="Tritt A."/>
            <person name="Yoshinaga Y."/>
            <person name="Zwiers L.-H."/>
            <person name="Turgeon B.G."/>
            <person name="Goodwin S.B."/>
            <person name="Spatafora J.W."/>
            <person name="Crous P.W."/>
            <person name="Grigoriev I.V."/>
        </authorList>
    </citation>
    <scope>NUCLEOTIDE SEQUENCE</scope>
    <source>
        <strain evidence="2 4">CBS 781.70</strain>
    </source>
</reference>
<keyword evidence="1" id="KW-0732">Signal</keyword>
<evidence type="ECO:0000256" key="1">
    <source>
        <dbReference type="SAM" id="SignalP"/>
    </source>
</evidence>
<keyword evidence="3" id="KW-1185">Reference proteome</keyword>
<feature type="chain" id="PRO_5044632098" evidence="1">
    <location>
        <begin position="19"/>
        <end position="279"/>
    </location>
</feature>
<evidence type="ECO:0000313" key="3">
    <source>
        <dbReference type="Proteomes" id="UP000504638"/>
    </source>
</evidence>
<protein>
    <submittedName>
        <fullName evidence="2 4">Uncharacterized protein</fullName>
    </submittedName>
</protein>
<evidence type="ECO:0000313" key="4">
    <source>
        <dbReference type="RefSeq" id="XP_033538461.1"/>
    </source>
</evidence>
<proteinExistence type="predicted"/>
<dbReference type="EMBL" id="ML975149">
    <property type="protein sequence ID" value="KAF1816830.1"/>
    <property type="molecule type" value="Genomic_DNA"/>
</dbReference>
<dbReference type="RefSeq" id="XP_033538461.1">
    <property type="nucleotide sequence ID" value="XM_033681618.1"/>
</dbReference>
<reference evidence="4" key="3">
    <citation type="submission" date="2025-04" db="UniProtKB">
        <authorList>
            <consortium name="RefSeq"/>
        </authorList>
    </citation>
    <scope>IDENTIFICATION</scope>
    <source>
        <strain evidence="4">CBS 781.70</strain>
    </source>
</reference>
<sequence>MFLAIVIAICLGQSFVGAIELTTGFVQLSTLTTDRHFVRTTKTETYTQTSSVWPTAPVTGSPISSSVVTLDGLPITKIVAAIPTDAPFASTNPSRQFGNDVTSSSTLTVIYGPVVVTPPPSCTRTSFRYVTSAILGDLNNLQPSEIEAALSQIEGATRSSFSTDMRPGQQSPGTTSWAQVNIYLPTGVASPTLTSSDLDHLAQCYDPRRFGCPMAENTAVIAGCPIDRVPTGYPLPVDGDSGATPISSSMGGAAAPTGQVGAVFVAAAAGLGIAIGAAI</sequence>
<feature type="signal peptide" evidence="1">
    <location>
        <begin position="1"/>
        <end position="18"/>
    </location>
</feature>
<gene>
    <name evidence="2 4" type="ORF">P152DRAFT_477920</name>
</gene>
<name>A0A6G1GG40_9PEZI</name>
<dbReference type="AlphaFoldDB" id="A0A6G1GG40"/>
<dbReference type="GeneID" id="54422188"/>
<organism evidence="2">
    <name type="scientific">Eremomyces bilateralis CBS 781.70</name>
    <dbReference type="NCBI Taxonomy" id="1392243"/>
    <lineage>
        <taxon>Eukaryota</taxon>
        <taxon>Fungi</taxon>
        <taxon>Dikarya</taxon>
        <taxon>Ascomycota</taxon>
        <taxon>Pezizomycotina</taxon>
        <taxon>Dothideomycetes</taxon>
        <taxon>Dothideomycetes incertae sedis</taxon>
        <taxon>Eremomycetales</taxon>
        <taxon>Eremomycetaceae</taxon>
        <taxon>Eremomyces</taxon>
    </lineage>
</organism>
<accession>A0A6G1GG40</accession>
<dbReference type="Proteomes" id="UP000504638">
    <property type="component" value="Unplaced"/>
</dbReference>